<accession>A0A327KHD8</accession>
<dbReference type="Gene3D" id="3.30.1150.10">
    <property type="match status" value="1"/>
</dbReference>
<dbReference type="Proteomes" id="UP000248863">
    <property type="component" value="Unassembled WGS sequence"/>
</dbReference>
<evidence type="ECO:0000313" key="2">
    <source>
        <dbReference type="EMBL" id="RAI37857.1"/>
    </source>
</evidence>
<organism evidence="2 3">
    <name type="scientific">Rhodoplanes elegans</name>
    <dbReference type="NCBI Taxonomy" id="29408"/>
    <lineage>
        <taxon>Bacteria</taxon>
        <taxon>Pseudomonadati</taxon>
        <taxon>Pseudomonadota</taxon>
        <taxon>Alphaproteobacteria</taxon>
        <taxon>Hyphomicrobiales</taxon>
        <taxon>Nitrobacteraceae</taxon>
        <taxon>Rhodoplanes</taxon>
    </lineage>
</organism>
<protein>
    <recommendedName>
        <fullName evidence="4">TonB C-terminal domain-containing protein</fullName>
    </recommendedName>
</protein>
<dbReference type="EMBL" id="NPEU01000158">
    <property type="protein sequence ID" value="RAI37857.1"/>
    <property type="molecule type" value="Genomic_DNA"/>
</dbReference>
<sequence length="306" mass="31742">MRAGPTLPSTGSDRAVRLALAISVILHALLWGIAGLQVRAPLAAVPPPITVELVRPEEAPEPPKPDAPAPQQAERQPEAPAETPAETPAQQAKAEPPAPTEPQKQKEQPQPVPQQQPEPPRAAPKVEPQAAPKPAPEQTASLARKTEPAVEPKLASADPTSAVASAAPANAEPDGEGSGTWFDSPLMNVPVGYQSTERKAKLTEPEIAAFKAHLRSCWQPPAALADAPAGLNVVLRVAFEPSGKLAGEPALLAAPASAKGPVLMQTAKAALARCQATGVLPPGKYKEWKLLDLAFSPAGLTGLPKL</sequence>
<feature type="compositionally biased region" description="Low complexity" evidence="1">
    <location>
        <begin position="123"/>
        <end position="138"/>
    </location>
</feature>
<reference evidence="2 3" key="1">
    <citation type="submission" date="2017-07" db="EMBL/GenBank/DDBJ databases">
        <title>Draft Genome Sequences of Select Purple Nonsulfur Bacteria.</title>
        <authorList>
            <person name="Lasarre B."/>
            <person name="Mckinlay J.B."/>
        </authorList>
    </citation>
    <scope>NUCLEOTIDE SEQUENCE [LARGE SCALE GENOMIC DNA]</scope>
    <source>
        <strain evidence="2 3">DSM 11907</strain>
    </source>
</reference>
<evidence type="ECO:0008006" key="4">
    <source>
        <dbReference type="Google" id="ProtNLM"/>
    </source>
</evidence>
<feature type="compositionally biased region" description="Low complexity" evidence="1">
    <location>
        <begin position="69"/>
        <end position="95"/>
    </location>
</feature>
<comment type="caution">
    <text evidence="2">The sequence shown here is derived from an EMBL/GenBank/DDBJ whole genome shotgun (WGS) entry which is preliminary data.</text>
</comment>
<gene>
    <name evidence="2" type="ORF">CH338_14690</name>
</gene>
<evidence type="ECO:0000313" key="3">
    <source>
        <dbReference type="Proteomes" id="UP000248863"/>
    </source>
</evidence>
<keyword evidence="3" id="KW-1185">Reference proteome</keyword>
<feature type="compositionally biased region" description="Pro residues" evidence="1">
    <location>
        <begin position="110"/>
        <end position="122"/>
    </location>
</feature>
<proteinExistence type="predicted"/>
<dbReference type="AlphaFoldDB" id="A0A327KHD8"/>
<feature type="region of interest" description="Disordered" evidence="1">
    <location>
        <begin position="56"/>
        <end position="183"/>
    </location>
</feature>
<evidence type="ECO:0000256" key="1">
    <source>
        <dbReference type="SAM" id="MobiDB-lite"/>
    </source>
</evidence>
<feature type="compositionally biased region" description="Low complexity" evidence="1">
    <location>
        <begin position="155"/>
        <end position="172"/>
    </location>
</feature>
<name>A0A327KHD8_9BRAD</name>